<reference evidence="4 5" key="1">
    <citation type="journal article" date="2020" name="bioRxiv">
        <title>Whole genome comparisons of ergot fungi reveals the divergence and evolution of species within the genus Claviceps are the result of varying mechanisms driving genome evolution and host range expansion.</title>
        <authorList>
            <person name="Wyka S.A."/>
            <person name="Mondo S.J."/>
            <person name="Liu M."/>
            <person name="Dettman J."/>
            <person name="Nalam V."/>
            <person name="Broders K.D."/>
        </authorList>
    </citation>
    <scope>NUCLEOTIDE SEQUENCE [LARGE SCALE GENOMIC DNA]</scope>
    <source>
        <strain evidence="4 5">Clav52</strain>
    </source>
</reference>
<dbReference type="AlphaFoldDB" id="A0A9P7U877"/>
<dbReference type="InterPro" id="IPR013094">
    <property type="entry name" value="AB_hydrolase_3"/>
</dbReference>
<dbReference type="EMBL" id="SRRH01000066">
    <property type="protein sequence ID" value="KAG6300426.1"/>
    <property type="molecule type" value="Genomic_DNA"/>
</dbReference>
<dbReference type="PANTHER" id="PTHR48081:SF8">
    <property type="entry name" value="ALPHA_BETA HYDROLASE FOLD-3 DOMAIN-CONTAINING PROTEIN-RELATED"/>
    <property type="match status" value="1"/>
</dbReference>
<proteinExistence type="predicted"/>
<name>A0A9P7U877_9HYPO</name>
<keyword evidence="1" id="KW-0378">Hydrolase</keyword>
<dbReference type="Gene3D" id="3.40.50.1820">
    <property type="entry name" value="alpha/beta hydrolase"/>
    <property type="match status" value="1"/>
</dbReference>
<protein>
    <recommendedName>
        <fullName evidence="3">Alpha/beta hydrolase fold-3 domain-containing protein</fullName>
    </recommendedName>
</protein>
<evidence type="ECO:0000256" key="2">
    <source>
        <dbReference type="SAM" id="SignalP"/>
    </source>
</evidence>
<dbReference type="Proteomes" id="UP000707071">
    <property type="component" value="Unassembled WGS sequence"/>
</dbReference>
<evidence type="ECO:0000313" key="4">
    <source>
        <dbReference type="EMBL" id="KAG6300426.1"/>
    </source>
</evidence>
<comment type="caution">
    <text evidence="4">The sequence shown here is derived from an EMBL/GenBank/DDBJ whole genome shotgun (WGS) entry which is preliminary data.</text>
</comment>
<accession>A0A9P7U877</accession>
<organism evidence="4 5">
    <name type="scientific">Claviceps aff. purpurea</name>
    <dbReference type="NCBI Taxonomy" id="1967640"/>
    <lineage>
        <taxon>Eukaryota</taxon>
        <taxon>Fungi</taxon>
        <taxon>Dikarya</taxon>
        <taxon>Ascomycota</taxon>
        <taxon>Pezizomycotina</taxon>
        <taxon>Sordariomycetes</taxon>
        <taxon>Hypocreomycetidae</taxon>
        <taxon>Hypocreales</taxon>
        <taxon>Clavicipitaceae</taxon>
        <taxon>Claviceps</taxon>
    </lineage>
</organism>
<evidence type="ECO:0000256" key="1">
    <source>
        <dbReference type="ARBA" id="ARBA00022801"/>
    </source>
</evidence>
<dbReference type="InterPro" id="IPR050300">
    <property type="entry name" value="GDXG_lipolytic_enzyme"/>
</dbReference>
<feature type="signal peptide" evidence="2">
    <location>
        <begin position="1"/>
        <end position="17"/>
    </location>
</feature>
<dbReference type="GO" id="GO:0016787">
    <property type="term" value="F:hydrolase activity"/>
    <property type="evidence" value="ECO:0007669"/>
    <property type="project" value="UniProtKB-KW"/>
</dbReference>
<evidence type="ECO:0000313" key="5">
    <source>
        <dbReference type="Proteomes" id="UP000707071"/>
    </source>
</evidence>
<dbReference type="SUPFAM" id="SSF53474">
    <property type="entry name" value="alpha/beta-Hydrolases"/>
    <property type="match status" value="1"/>
</dbReference>
<keyword evidence="2" id="KW-0732">Signal</keyword>
<evidence type="ECO:0000259" key="3">
    <source>
        <dbReference type="Pfam" id="PF07859"/>
    </source>
</evidence>
<feature type="chain" id="PRO_5040202555" description="Alpha/beta hydrolase fold-3 domain-containing protein" evidence="2">
    <location>
        <begin position="18"/>
        <end position="304"/>
    </location>
</feature>
<dbReference type="Pfam" id="PF07859">
    <property type="entry name" value="Abhydrolase_3"/>
    <property type="match status" value="1"/>
</dbReference>
<feature type="domain" description="Alpha/beta hydrolase fold-3" evidence="3">
    <location>
        <begin position="79"/>
        <end position="279"/>
    </location>
</feature>
<dbReference type="InterPro" id="IPR029058">
    <property type="entry name" value="AB_hydrolase_fold"/>
</dbReference>
<gene>
    <name evidence="4" type="ORF">E4U09_006898</name>
</gene>
<keyword evidence="5" id="KW-1185">Reference proteome</keyword>
<dbReference type="PANTHER" id="PTHR48081">
    <property type="entry name" value="AB HYDROLASE SUPERFAMILY PROTEIN C4A8.06C"/>
    <property type="match status" value="1"/>
</dbReference>
<sequence>MASWLAYFLSWSHWLWTKPHFTTPDGLRQHVAKTREDPPDHRPPLSFHSRFIVEERRVDGGYPVYDISPKSEKPSRVRILYVHGGSFLFEISSNHWTLIALLVERLHARITVPIYPLAPEKKLNDQLAMLQPIYDDMVASSGDDTPVIAAGDSAGSCLILALTQEALQEGKSVAAGLMLITPVVDVTLRNEESHKLSPRDPSLDIVGLDESIQLARGDRSVYDPRASPLLGEVDRLPPMMVLTAENDLLGPDARLFVDKARAAGREVTHVEGKGMMHVWPLELPHHDGKEAIDRMVHWIEGFKE</sequence>